<reference evidence="2 3" key="1">
    <citation type="submission" date="2010-10" db="EMBL/GenBank/DDBJ databases">
        <authorList>
            <person name="Muzny D."/>
            <person name="Qin X."/>
            <person name="Deng J."/>
            <person name="Jiang H."/>
            <person name="Liu Y."/>
            <person name="Qu J."/>
            <person name="Song X.-Z."/>
            <person name="Zhang L."/>
            <person name="Thornton R."/>
            <person name="Coyle M."/>
            <person name="Francisco L."/>
            <person name="Jackson L."/>
            <person name="Javaid M."/>
            <person name="Korchina V."/>
            <person name="Kovar C."/>
            <person name="Mata R."/>
            <person name="Mathew T."/>
            <person name="Ngo R."/>
            <person name="Nguyen L."/>
            <person name="Nguyen N."/>
            <person name="Okwuonu G."/>
            <person name="Ongeri F."/>
            <person name="Pham C."/>
            <person name="Simmons D."/>
            <person name="Wilczek-Boney K."/>
            <person name="Hale W."/>
            <person name="Jakkamsetti A."/>
            <person name="Pham P."/>
            <person name="Ruth R."/>
            <person name="San Lucas F."/>
            <person name="Warren J."/>
            <person name="Zhang J."/>
            <person name="Zhao Z."/>
            <person name="Zhou C."/>
            <person name="Zhu D."/>
            <person name="Lee S."/>
            <person name="Bess C."/>
            <person name="Blankenburg K."/>
            <person name="Forbes L."/>
            <person name="Fu Q."/>
            <person name="Gubbala S."/>
            <person name="Hirani K."/>
            <person name="Jayaseelan J.C."/>
            <person name="Lara F."/>
            <person name="Munidasa M."/>
            <person name="Palculict T."/>
            <person name="Patil S."/>
            <person name="Pu L.-L."/>
            <person name="Saada N."/>
            <person name="Tang L."/>
            <person name="Weissenberger G."/>
            <person name="Zhu Y."/>
            <person name="Hemphill L."/>
            <person name="Shang Y."/>
            <person name="Youmans B."/>
            <person name="Ayvaz T."/>
            <person name="Ross M."/>
            <person name="Santibanez J."/>
            <person name="Aqrawi P."/>
            <person name="Gross S."/>
            <person name="Joshi V."/>
            <person name="Fowler G."/>
            <person name="Nazareth L."/>
            <person name="Reid J."/>
            <person name="Worley K."/>
            <person name="Petrosino J."/>
            <person name="Highlander S."/>
            <person name="Gibbs R."/>
        </authorList>
    </citation>
    <scope>NUCLEOTIDE SEQUENCE [LARGE SCALE GENOMIC DNA]</scope>
    <source>
        <strain evidence="2 3">F0287</strain>
    </source>
</reference>
<gene>
    <name evidence="2" type="ORF">HMPREF1977_0189</name>
</gene>
<accession>E4MP79</accession>
<dbReference type="RefSeq" id="WP_002671212.1">
    <property type="nucleotide sequence ID" value="NZ_GL573160.1"/>
</dbReference>
<dbReference type="Proteomes" id="UP000005391">
    <property type="component" value="Unassembled WGS sequence"/>
</dbReference>
<comment type="caution">
    <text evidence="2">The sequence shown here is derived from an EMBL/GenBank/DDBJ whole genome shotgun (WGS) entry which is preliminary data.</text>
</comment>
<protein>
    <submittedName>
        <fullName evidence="2">Uncharacterized protein</fullName>
    </submittedName>
</protein>
<dbReference type="HOGENOM" id="CLU_349064_0_0_10"/>
<evidence type="ECO:0000256" key="1">
    <source>
        <dbReference type="SAM" id="SignalP"/>
    </source>
</evidence>
<dbReference type="EMBL" id="AEOH01000004">
    <property type="protein sequence ID" value="EFS98546.1"/>
    <property type="molecule type" value="Genomic_DNA"/>
</dbReference>
<organism evidence="2 3">
    <name type="scientific">Capnocytophaga ochracea F0287</name>
    <dbReference type="NCBI Taxonomy" id="873517"/>
    <lineage>
        <taxon>Bacteria</taxon>
        <taxon>Pseudomonadati</taxon>
        <taxon>Bacteroidota</taxon>
        <taxon>Flavobacteriia</taxon>
        <taxon>Flavobacteriales</taxon>
        <taxon>Flavobacteriaceae</taxon>
        <taxon>Capnocytophaga</taxon>
    </lineage>
</organism>
<evidence type="ECO:0000313" key="2">
    <source>
        <dbReference type="EMBL" id="EFS98546.1"/>
    </source>
</evidence>
<feature type="chain" id="PRO_5003186244" evidence="1">
    <location>
        <begin position="26"/>
        <end position="807"/>
    </location>
</feature>
<keyword evidence="1" id="KW-0732">Signal</keyword>
<feature type="signal peptide" evidence="1">
    <location>
        <begin position="1"/>
        <end position="25"/>
    </location>
</feature>
<sequence length="807" mass="91223">MYKHLTIKLSLFILLFLFVKGQAQSCDENVLKGLERTRIYYHKEVTKDSNASFFIKNPLKGTTYSFIDKATGVAYSKLYTGMPEELTIEIPVGKVATEQSFIFRATNGDCAYQSLDNRDVNKRYYVITPNTQLKLSLSVEHEWCAHSGAVHMNMVGDDNANYNFFFKKPNGNFEQLAGHSYTSLDAGTYEVKAVNKNDSSKTYTQKVKIEKLTKHVDFQLSSVADVCTGKMAIYVDTKKGKAGGSVDNSYPLFFTLLKNNVEIKNQTSPIFKDVEEGATYEVRVYDACGTSGGNFSTQTYKVTKRLGFFKVTNHSGFSPKADCPYMVSFTSELYVKDAREMVEKNLIPYPLAFTFEMTSPSNKVYHFSFVVNNQQELEDTFNVSSNSFALRPLKLSNNNIPYEAGKWKLKGSYTICGKQNVIPETEKEVFLPITGVEIGTAQDDLAINCRNQKLVLTNSNYVQTLKNFYTVLEKAPAGFDYQAAGFYKITTSNPHLQNKWVKFFESADGKKTLLPAKFVEEGSNYKFKVVDECTNTTKGLSYTGYATSQGRFTLEAKTYATCSSPSGTPDDNSLWKEVVLQRGNIADGNITKVEIISYEKDSRFADYSALMPVTLPIDITEAYRSGAQQWRIKLPAGVYNVRWSGSCNKTETLKVQTGGTESTTFEWQDGCNPKLIVKRNTSYSLTQGIEYTLERYDTKENRWASVTYGYYGGDTFLDARRDRFEFNIPNPQQGKYRVLRIIQPDSRNRFKECTRVVAEHEFTEGEMQQPKGVRMDCSAIGGTQKYHIAIIPQGGCLLILLNYRKLR</sequence>
<name>E4MP79_CAPOC</name>
<dbReference type="AlphaFoldDB" id="E4MP79"/>
<evidence type="ECO:0000313" key="3">
    <source>
        <dbReference type="Proteomes" id="UP000005391"/>
    </source>
</evidence>
<proteinExistence type="predicted"/>